<dbReference type="InterPro" id="IPR029045">
    <property type="entry name" value="ClpP/crotonase-like_dom_sf"/>
</dbReference>
<dbReference type="PANTHER" id="PTHR43176">
    <property type="entry name" value="3-HYDROXYISOBUTYRYL-COA HYDROLASE-RELATED"/>
    <property type="match status" value="1"/>
</dbReference>
<sequence length="357" mass="39073">MSEQAILFDEKAAAGGKRIGVATLNQPKALNSLSLPMIRALEDQLDQWVKDDGIAAVWLEGAGDKAFCAGGDIVSLYRSMTEGASGPDEGVAFFTEEYALDYQIHTFPKPVVAWGHGFVMGGGVGLLAGASHRVVTEQSRVAMPEVTIGLYPDVGASWFLNHMPGHLGLFIGLTGVHLNAADACFLRMADRRIAHDHKDAVLEALAQAEQLPESAETAVNSVLRTFERESVAVMPTSAVRERLDAINALMDADDLVTQVRRIADYDGDDVWLQKAAKVAKTGSPTTMAILERQLRETRLDGLKAVFDKELKLSTRCLEKGEFAEGIRALLIDKDKQPRWRYPSLESMDPAWVESFFE</sequence>
<evidence type="ECO:0000256" key="3">
    <source>
        <dbReference type="ARBA" id="ARBA00022801"/>
    </source>
</evidence>
<feature type="domain" description="Enoyl-CoA hydratase/isomerase" evidence="4">
    <location>
        <begin position="19"/>
        <end position="356"/>
    </location>
</feature>
<keyword evidence="6" id="KW-1185">Reference proteome</keyword>
<dbReference type="CDD" id="cd06558">
    <property type="entry name" value="crotonase-like"/>
    <property type="match status" value="1"/>
</dbReference>
<dbReference type="InterPro" id="IPR032259">
    <property type="entry name" value="HIBYL-CoA-H"/>
</dbReference>
<evidence type="ECO:0000256" key="1">
    <source>
        <dbReference type="ARBA" id="ARBA00001709"/>
    </source>
</evidence>
<dbReference type="RefSeq" id="WP_131479915.1">
    <property type="nucleotide sequence ID" value="NZ_SJDL01000006.1"/>
</dbReference>
<name>A0ABY1ZS75_9GAMM</name>
<proteinExistence type="predicted"/>
<dbReference type="Pfam" id="PF16113">
    <property type="entry name" value="ECH_2"/>
    <property type="match status" value="1"/>
</dbReference>
<dbReference type="InterPro" id="IPR045004">
    <property type="entry name" value="ECH_dom"/>
</dbReference>
<evidence type="ECO:0000313" key="5">
    <source>
        <dbReference type="EMBL" id="TBW57935.1"/>
    </source>
</evidence>
<protein>
    <recommendedName>
        <fullName evidence="2">3-hydroxyisobutyryl-CoA hydrolase</fullName>
        <ecNumber evidence="2">3.1.2.4</ecNumber>
    </recommendedName>
</protein>
<accession>A0ABY1ZS75</accession>
<dbReference type="PANTHER" id="PTHR43176:SF3">
    <property type="entry name" value="3-HYDROXYISOBUTYRYL-COA HYDROLASE, MITOCHONDRIAL"/>
    <property type="match status" value="1"/>
</dbReference>
<keyword evidence="3" id="KW-0378">Hydrolase</keyword>
<organism evidence="5 6">
    <name type="scientific">Marinobacter halodurans</name>
    <dbReference type="NCBI Taxonomy" id="2528979"/>
    <lineage>
        <taxon>Bacteria</taxon>
        <taxon>Pseudomonadati</taxon>
        <taxon>Pseudomonadota</taxon>
        <taxon>Gammaproteobacteria</taxon>
        <taxon>Pseudomonadales</taxon>
        <taxon>Marinobacteraceae</taxon>
        <taxon>Marinobacter</taxon>
    </lineage>
</organism>
<dbReference type="EMBL" id="SJDL01000006">
    <property type="protein sequence ID" value="TBW57935.1"/>
    <property type="molecule type" value="Genomic_DNA"/>
</dbReference>
<dbReference type="SUPFAM" id="SSF52096">
    <property type="entry name" value="ClpP/crotonase"/>
    <property type="match status" value="1"/>
</dbReference>
<dbReference type="NCBIfam" id="NF004127">
    <property type="entry name" value="PRK05617.1"/>
    <property type="match status" value="1"/>
</dbReference>
<evidence type="ECO:0000313" key="6">
    <source>
        <dbReference type="Proteomes" id="UP000313645"/>
    </source>
</evidence>
<comment type="catalytic activity">
    <reaction evidence="1">
        <text>3-hydroxy-2-methylpropanoyl-CoA + H2O = 3-hydroxy-2-methylpropanoate + CoA + H(+)</text>
        <dbReference type="Rhea" id="RHEA:20888"/>
        <dbReference type="ChEBI" id="CHEBI:11805"/>
        <dbReference type="ChEBI" id="CHEBI:15377"/>
        <dbReference type="ChEBI" id="CHEBI:15378"/>
        <dbReference type="ChEBI" id="CHEBI:57287"/>
        <dbReference type="ChEBI" id="CHEBI:57340"/>
        <dbReference type="EC" id="3.1.2.4"/>
    </reaction>
</comment>
<dbReference type="Proteomes" id="UP000313645">
    <property type="component" value="Unassembled WGS sequence"/>
</dbReference>
<gene>
    <name evidence="5" type="ORF">EZI54_05635</name>
</gene>
<evidence type="ECO:0000259" key="4">
    <source>
        <dbReference type="Pfam" id="PF16113"/>
    </source>
</evidence>
<dbReference type="Gene3D" id="3.90.226.10">
    <property type="entry name" value="2-enoyl-CoA Hydratase, Chain A, domain 1"/>
    <property type="match status" value="1"/>
</dbReference>
<comment type="caution">
    <text evidence="5">The sequence shown here is derived from an EMBL/GenBank/DDBJ whole genome shotgun (WGS) entry which is preliminary data.</text>
</comment>
<reference evidence="5 6" key="1">
    <citation type="submission" date="2019-02" db="EMBL/GenBank/DDBJ databases">
        <title>Marinobacter halodurans sp. nov., a marine bacterium isolated from sea tidal flat.</title>
        <authorList>
            <person name="Yoo Y."/>
            <person name="Lee D.W."/>
            <person name="Kim B.S."/>
            <person name="Kim J.-J."/>
        </authorList>
    </citation>
    <scope>NUCLEOTIDE SEQUENCE [LARGE SCALE GENOMIC DNA]</scope>
    <source>
        <strain evidence="5 6">YJ-S3-2</strain>
    </source>
</reference>
<evidence type="ECO:0000256" key="2">
    <source>
        <dbReference type="ARBA" id="ARBA00011915"/>
    </source>
</evidence>
<dbReference type="EC" id="3.1.2.4" evidence="2"/>